<feature type="domain" description="TraD/TraG TraM recognition site" evidence="8">
    <location>
        <begin position="500"/>
        <end position="582"/>
    </location>
</feature>
<evidence type="ECO:0000256" key="2">
    <source>
        <dbReference type="ARBA" id="ARBA00022475"/>
    </source>
</evidence>
<feature type="transmembrane region" description="Helical" evidence="7">
    <location>
        <begin position="36"/>
        <end position="60"/>
    </location>
</feature>
<dbReference type="InterPro" id="IPR032689">
    <property type="entry name" value="TraG-D_C"/>
</dbReference>
<keyword evidence="10" id="KW-1185">Reference proteome</keyword>
<evidence type="ECO:0000256" key="5">
    <source>
        <dbReference type="ARBA" id="ARBA00023136"/>
    </source>
</evidence>
<evidence type="ECO:0000256" key="1">
    <source>
        <dbReference type="ARBA" id="ARBA00004651"/>
    </source>
</evidence>
<sequence>MSDQLRGQVDNRPRLPRRGTVADKETTDVEAIRRGLLIVLALLNPVAGVLTVAAVVAANRVPALRALPARKLFFWSVLPATVVVLGTVYRLYLQPWIEAWRSFSAPLIGGVEGAGVGGHLEALGATAADRWPVWLLQQLPISIVGAISIALFVLWRRQRYNADFREVTPLAKQAEVAATVATIDQPVPGATPAPLAQSTAELRLRIGGRASDASVFELAGAAVQLHMLVIGPTGFGKTTTINRLTWVLTGAESARHLRNSHIMFDLKGDVDVIEDRRRMAAAAGKRLHVITLDGRNATSTYNPLKHGTPDEIANKLMQSEEASADGGFSEPYYRAIGTRWLQLACRALTDLVEHQVQLMDPGLRRRRPWRRDLPDLVRLLHPVRMEAITAELSAPVAALIHNFIVVEGGEDKDFARSLSGIYHRYAAISESAAGAVMVDQPDGLDLYEAIQAGDYVVFSLDAATDKAAARRIGNLALQDLTGIGGRMQAEQFRNTGRSCFVVVDEFSALGGSALEAFYARARGAGIIAAISTQSVADLRVVSPEFEEAVKTNGNVIILHQQKGEAADDWAKWIGTRQVYKETLQVADDADVLGTKTAATGVGSLRAVDEFIVHPNQIKALERGKAIIVMGHPAKAEALVDIAPPPQLPPAPTLLPPAPSPPSPVPAVHPAADMLPLPDREAGPPVRVQDAAHSPTEPEAGGVDDDELTAQELAELFGDVVQSDDEDLGEPPK</sequence>
<protein>
    <recommendedName>
        <fullName evidence="8">TraD/TraG TraM recognition site domain-containing protein</fullName>
    </recommendedName>
</protein>
<reference evidence="9 10" key="1">
    <citation type="journal article" date="2019" name="Int. J. Syst. Evol. Microbiol.">
        <title>The Global Catalogue of Microorganisms (GCM) 10K type strain sequencing project: providing services to taxonomists for standard genome sequencing and annotation.</title>
        <authorList>
            <consortium name="The Broad Institute Genomics Platform"/>
            <consortium name="The Broad Institute Genome Sequencing Center for Infectious Disease"/>
            <person name="Wu L."/>
            <person name="Ma J."/>
        </authorList>
    </citation>
    <scope>NUCLEOTIDE SEQUENCE [LARGE SCALE GENOMIC DNA]</scope>
    <source>
        <strain evidence="9 10">JCM 14969</strain>
    </source>
</reference>
<feature type="transmembrane region" description="Helical" evidence="7">
    <location>
        <begin position="72"/>
        <end position="92"/>
    </location>
</feature>
<evidence type="ECO:0000259" key="8">
    <source>
        <dbReference type="Pfam" id="PF12696"/>
    </source>
</evidence>
<evidence type="ECO:0000256" key="6">
    <source>
        <dbReference type="SAM" id="MobiDB-lite"/>
    </source>
</evidence>
<dbReference type="PANTHER" id="PTHR37937:SF1">
    <property type="entry name" value="CONJUGATIVE TRANSFER: DNA TRANSPORT"/>
    <property type="match status" value="1"/>
</dbReference>
<evidence type="ECO:0000256" key="7">
    <source>
        <dbReference type="SAM" id="Phobius"/>
    </source>
</evidence>
<dbReference type="Pfam" id="PF12696">
    <property type="entry name" value="TraG-D_C"/>
    <property type="match status" value="1"/>
</dbReference>
<keyword evidence="4 7" id="KW-1133">Transmembrane helix</keyword>
<keyword evidence="3 7" id="KW-0812">Transmembrane</keyword>
<dbReference type="Proteomes" id="UP001500393">
    <property type="component" value="Unassembled WGS sequence"/>
</dbReference>
<organism evidence="9 10">
    <name type="scientific">Kribbella sancticallisti</name>
    <dbReference type="NCBI Taxonomy" id="460087"/>
    <lineage>
        <taxon>Bacteria</taxon>
        <taxon>Bacillati</taxon>
        <taxon>Actinomycetota</taxon>
        <taxon>Actinomycetes</taxon>
        <taxon>Propionibacteriales</taxon>
        <taxon>Kribbellaceae</taxon>
        <taxon>Kribbella</taxon>
    </lineage>
</organism>
<evidence type="ECO:0000313" key="9">
    <source>
        <dbReference type="EMBL" id="GAA1616614.1"/>
    </source>
</evidence>
<feature type="transmembrane region" description="Helical" evidence="7">
    <location>
        <begin position="134"/>
        <end position="155"/>
    </location>
</feature>
<evidence type="ECO:0000256" key="4">
    <source>
        <dbReference type="ARBA" id="ARBA00022989"/>
    </source>
</evidence>
<accession>A0ABN2EWG5</accession>
<dbReference type="CDD" id="cd01127">
    <property type="entry name" value="TrwB_TraG_TraD_VirD4"/>
    <property type="match status" value="1"/>
</dbReference>
<dbReference type="SUPFAM" id="SSF52540">
    <property type="entry name" value="P-loop containing nucleoside triphosphate hydrolases"/>
    <property type="match status" value="1"/>
</dbReference>
<dbReference type="PANTHER" id="PTHR37937">
    <property type="entry name" value="CONJUGATIVE TRANSFER: DNA TRANSPORT"/>
    <property type="match status" value="1"/>
</dbReference>
<feature type="compositionally biased region" description="Pro residues" evidence="6">
    <location>
        <begin position="649"/>
        <end position="666"/>
    </location>
</feature>
<dbReference type="RefSeq" id="WP_344222305.1">
    <property type="nucleotide sequence ID" value="NZ_BAAAOS010000066.1"/>
</dbReference>
<name>A0ABN2EWG5_9ACTN</name>
<dbReference type="Gene3D" id="3.40.50.300">
    <property type="entry name" value="P-loop containing nucleotide triphosphate hydrolases"/>
    <property type="match status" value="2"/>
</dbReference>
<proteinExistence type="predicted"/>
<feature type="region of interest" description="Disordered" evidence="6">
    <location>
        <begin position="1"/>
        <end position="21"/>
    </location>
</feature>
<gene>
    <name evidence="9" type="ORF">GCM10009789_83300</name>
</gene>
<dbReference type="EMBL" id="BAAAOS010000066">
    <property type="protein sequence ID" value="GAA1616614.1"/>
    <property type="molecule type" value="Genomic_DNA"/>
</dbReference>
<comment type="subcellular location">
    <subcellularLocation>
        <location evidence="1">Cell membrane</location>
        <topology evidence="1">Multi-pass membrane protein</topology>
    </subcellularLocation>
</comment>
<comment type="caution">
    <text evidence="9">The sequence shown here is derived from an EMBL/GenBank/DDBJ whole genome shotgun (WGS) entry which is preliminary data.</text>
</comment>
<keyword evidence="5 7" id="KW-0472">Membrane</keyword>
<evidence type="ECO:0000313" key="10">
    <source>
        <dbReference type="Proteomes" id="UP001500393"/>
    </source>
</evidence>
<dbReference type="InterPro" id="IPR027417">
    <property type="entry name" value="P-loop_NTPase"/>
</dbReference>
<dbReference type="InterPro" id="IPR051539">
    <property type="entry name" value="T4SS-coupling_protein"/>
</dbReference>
<feature type="region of interest" description="Disordered" evidence="6">
    <location>
        <begin position="649"/>
        <end position="707"/>
    </location>
</feature>
<evidence type="ECO:0000256" key="3">
    <source>
        <dbReference type="ARBA" id="ARBA00022692"/>
    </source>
</evidence>
<keyword evidence="2" id="KW-1003">Cell membrane</keyword>